<dbReference type="HAMAP" id="MF_00265">
    <property type="entry name" value="VapC_Nob1"/>
    <property type="match status" value="1"/>
</dbReference>
<dbReference type="Gene3D" id="3.40.50.1010">
    <property type="entry name" value="5'-nuclease"/>
    <property type="match status" value="1"/>
</dbReference>
<keyword evidence="3 8" id="KW-0540">Nuclease</keyword>
<evidence type="ECO:0000259" key="9">
    <source>
        <dbReference type="Pfam" id="PF01850"/>
    </source>
</evidence>
<feature type="domain" description="PIN" evidence="9">
    <location>
        <begin position="3"/>
        <end position="123"/>
    </location>
</feature>
<dbReference type="eggNOG" id="COG1487">
    <property type="taxonomic scope" value="Bacteria"/>
</dbReference>
<dbReference type="GO" id="GO:0004540">
    <property type="term" value="F:RNA nuclease activity"/>
    <property type="evidence" value="ECO:0007669"/>
    <property type="project" value="InterPro"/>
</dbReference>
<gene>
    <name evidence="8" type="primary">vapC</name>
    <name evidence="10" type="ORF">HMPREF9021_02216</name>
</gene>
<comment type="caution">
    <text evidence="10">The sequence shown here is derived from an EMBL/GenBank/DDBJ whole genome shotgun (WGS) entry which is preliminary data.</text>
</comment>
<dbReference type="InterPro" id="IPR029060">
    <property type="entry name" value="PIN-like_dom_sf"/>
</dbReference>
<dbReference type="KEGG" id="smur:BWP33_06285"/>
<accession>V9HJU8</accession>
<reference evidence="10 11" key="1">
    <citation type="submission" date="2010-03" db="EMBL/GenBank/DDBJ databases">
        <authorList>
            <consortium name="The Broad Institute Genome Sequencing Platform"/>
            <person name="Ward D."/>
            <person name="Earl A."/>
            <person name="Feldgarden M."/>
            <person name="Gevers D."/>
            <person name="Young S."/>
            <person name="Zeng Q."/>
            <person name="Koehrsen M."/>
            <person name="Alvarado L."/>
            <person name="Berlin A.M."/>
            <person name="Borenstein D."/>
            <person name="Chapman S.B."/>
            <person name="Chen Z."/>
            <person name="Engels R."/>
            <person name="Freedman E."/>
            <person name="Gellesch M."/>
            <person name="Goldberg J."/>
            <person name="Griggs A."/>
            <person name="Gujja S."/>
            <person name="Heilman E.R."/>
            <person name="Heiman D.I."/>
            <person name="Hepburn T.A."/>
            <person name="Howarth C."/>
            <person name="Jen D."/>
            <person name="Larson L."/>
            <person name="Mehta T."/>
            <person name="Park D."/>
            <person name="Pearson M."/>
            <person name="Richards J."/>
            <person name="Roberts A."/>
            <person name="Saif S."/>
            <person name="Shea T.D."/>
            <person name="Shenoy N."/>
            <person name="Sisk P."/>
            <person name="Stolte C."/>
            <person name="Sykes S.N."/>
            <person name="Walk T."/>
            <person name="White J."/>
            <person name="Yandava C."/>
            <person name="Izard J."/>
            <person name="Baranova O.V."/>
            <person name="Blanton J.M."/>
            <person name="Tanner A.C."/>
            <person name="Dewhirst F."/>
            <person name="Haas B."/>
            <person name="Nusbaum C."/>
            <person name="Birren B."/>
        </authorList>
    </citation>
    <scope>NUCLEOTIDE SEQUENCE [LARGE SCALE GENOMIC DNA]</scope>
    <source>
        <strain evidence="10 11">ATCC 29453</strain>
    </source>
</reference>
<evidence type="ECO:0000256" key="7">
    <source>
        <dbReference type="ARBA" id="ARBA00038093"/>
    </source>
</evidence>
<dbReference type="HOGENOM" id="CLU_118482_5_3_4"/>
<evidence type="ECO:0000256" key="3">
    <source>
        <dbReference type="ARBA" id="ARBA00022722"/>
    </source>
</evidence>
<organism evidence="10 11">
    <name type="scientific">Simonsiella muelleri ATCC 29453</name>
    <dbReference type="NCBI Taxonomy" id="641147"/>
    <lineage>
        <taxon>Bacteria</taxon>
        <taxon>Pseudomonadati</taxon>
        <taxon>Pseudomonadota</taxon>
        <taxon>Betaproteobacteria</taxon>
        <taxon>Neisseriales</taxon>
        <taxon>Neisseriaceae</taxon>
        <taxon>Simonsiella</taxon>
    </lineage>
</organism>
<evidence type="ECO:0000256" key="5">
    <source>
        <dbReference type="ARBA" id="ARBA00022801"/>
    </source>
</evidence>
<keyword evidence="2 8" id="KW-1277">Toxin-antitoxin system</keyword>
<reference evidence="10 11" key="2">
    <citation type="submission" date="2011-10" db="EMBL/GenBank/DDBJ databases">
        <title>The Genome Sequence of Simonsiella muelleri ATCC 29453.</title>
        <authorList>
            <consortium name="The Broad Institute Genome Sequencing Platform"/>
            <consortium name="The Broad Institute Genome Sequencing Center for Infectious Disease"/>
            <person name="Earl A."/>
            <person name="Ward D."/>
            <person name="Feldgarden M."/>
            <person name="Gevers D."/>
            <person name="Izard J."/>
            <person name="Baranova O.V."/>
            <person name="Blanton J.M."/>
            <person name="Tanner A.C."/>
            <person name="Dewhirst F."/>
            <person name="Young S.K."/>
            <person name="Zeng Q."/>
            <person name="Gargeya S."/>
            <person name="Fitzgerald M."/>
            <person name="Haas B."/>
            <person name="Abouelleil A."/>
            <person name="Alvarado L."/>
            <person name="Arachchi H.M."/>
            <person name="Berlin A."/>
            <person name="Brown A."/>
            <person name="Chapman S.B."/>
            <person name="Chen Z."/>
            <person name="Dunbar C."/>
            <person name="Freedman E."/>
            <person name="Gearin G."/>
            <person name="Goldberg J."/>
            <person name="Griggs A."/>
            <person name="Gujja S."/>
            <person name="Heiman D."/>
            <person name="Howarth C."/>
            <person name="Larson L."/>
            <person name="Lui A."/>
            <person name="MacDonald P.J.P."/>
            <person name="Montmayeur A."/>
            <person name="Murphy C."/>
            <person name="Neiman D."/>
            <person name="Pearson M."/>
            <person name="Priest M."/>
            <person name="Roberts A."/>
            <person name="Saif S."/>
            <person name="Shea T."/>
            <person name="Shenoy N."/>
            <person name="Sisk P."/>
            <person name="Stolte C."/>
            <person name="Sykes S."/>
            <person name="Wortman J."/>
            <person name="Nusbaum C."/>
            <person name="Birren B."/>
        </authorList>
    </citation>
    <scope>NUCLEOTIDE SEQUENCE [LARGE SCALE GENOMIC DNA]</scope>
    <source>
        <strain evidence="10 11">ATCC 29453</strain>
    </source>
</reference>
<dbReference type="OrthoDB" id="9796690at2"/>
<dbReference type="InterPro" id="IPR022907">
    <property type="entry name" value="VapC_family"/>
</dbReference>
<comment type="cofactor">
    <cofactor evidence="1 8">
        <name>Mg(2+)</name>
        <dbReference type="ChEBI" id="CHEBI:18420"/>
    </cofactor>
</comment>
<comment type="function">
    <text evidence="8">Toxic component of a toxin-antitoxin (TA) system. An RNase.</text>
</comment>
<dbReference type="EMBL" id="ADCY02000063">
    <property type="protein sequence ID" value="EFG29955.1"/>
    <property type="molecule type" value="Genomic_DNA"/>
</dbReference>
<evidence type="ECO:0000256" key="6">
    <source>
        <dbReference type="ARBA" id="ARBA00022842"/>
    </source>
</evidence>
<feature type="binding site" evidence="8">
    <location>
        <position position="6"/>
    </location>
    <ligand>
        <name>Mg(2+)</name>
        <dbReference type="ChEBI" id="CHEBI:18420"/>
    </ligand>
</feature>
<evidence type="ECO:0000256" key="4">
    <source>
        <dbReference type="ARBA" id="ARBA00022723"/>
    </source>
</evidence>
<dbReference type="EC" id="3.1.-.-" evidence="8"/>
<keyword evidence="4 8" id="KW-0479">Metal-binding</keyword>
<protein>
    <recommendedName>
        <fullName evidence="8">Ribonuclease VapC</fullName>
        <shortName evidence="8">RNase VapC</shortName>
        <ecNumber evidence="8">3.1.-.-</ecNumber>
    </recommendedName>
    <alternativeName>
        <fullName evidence="8">Toxin VapC</fullName>
    </alternativeName>
</protein>
<name>V9HJU8_9NEIS</name>
<sequence>MKYLLDTNTISQIMRKNIAATSRAVGIGHENLCVSSVSFAEIQYGLARKPEATTMRQVAELFLENMEIAPFDKAAADTYAQFRANLEKTGRNLAPLDLMIAAHAHHLGAILVTNDQAFFKIDGLQVQDWTK</sequence>
<keyword evidence="5 8" id="KW-0378">Hydrolase</keyword>
<dbReference type="RefSeq" id="WP_002643028.1">
    <property type="nucleotide sequence ID" value="NZ_CP019448.1"/>
</dbReference>
<dbReference type="GO" id="GO:0016787">
    <property type="term" value="F:hydrolase activity"/>
    <property type="evidence" value="ECO:0007669"/>
    <property type="project" value="UniProtKB-KW"/>
</dbReference>
<keyword evidence="8" id="KW-0800">Toxin</keyword>
<keyword evidence="11" id="KW-1185">Reference proteome</keyword>
<evidence type="ECO:0000256" key="2">
    <source>
        <dbReference type="ARBA" id="ARBA00022649"/>
    </source>
</evidence>
<dbReference type="Proteomes" id="UP000017813">
    <property type="component" value="Unassembled WGS sequence"/>
</dbReference>
<dbReference type="SUPFAM" id="SSF88723">
    <property type="entry name" value="PIN domain-like"/>
    <property type="match status" value="1"/>
</dbReference>
<evidence type="ECO:0000313" key="11">
    <source>
        <dbReference type="Proteomes" id="UP000017813"/>
    </source>
</evidence>
<dbReference type="InterPro" id="IPR050556">
    <property type="entry name" value="Type_II_TA_system_RNase"/>
</dbReference>
<proteinExistence type="inferred from homology"/>
<dbReference type="STRING" id="641147.HMPREF9021_02216"/>
<evidence type="ECO:0000256" key="8">
    <source>
        <dbReference type="HAMAP-Rule" id="MF_00265"/>
    </source>
</evidence>
<dbReference type="AlphaFoldDB" id="V9HJU8"/>
<dbReference type="PANTHER" id="PTHR33653:SF1">
    <property type="entry name" value="RIBONUCLEASE VAPC2"/>
    <property type="match status" value="1"/>
</dbReference>
<dbReference type="PANTHER" id="PTHR33653">
    <property type="entry name" value="RIBONUCLEASE VAPC2"/>
    <property type="match status" value="1"/>
</dbReference>
<dbReference type="InterPro" id="IPR002716">
    <property type="entry name" value="PIN_dom"/>
</dbReference>
<evidence type="ECO:0000313" key="10">
    <source>
        <dbReference type="EMBL" id="EFG29955.1"/>
    </source>
</evidence>
<feature type="binding site" evidence="8">
    <location>
        <position position="97"/>
    </location>
    <ligand>
        <name>Mg(2+)</name>
        <dbReference type="ChEBI" id="CHEBI:18420"/>
    </ligand>
</feature>
<dbReference type="Pfam" id="PF01850">
    <property type="entry name" value="PIN"/>
    <property type="match status" value="1"/>
</dbReference>
<evidence type="ECO:0000256" key="1">
    <source>
        <dbReference type="ARBA" id="ARBA00001946"/>
    </source>
</evidence>
<dbReference type="CDD" id="cd18740">
    <property type="entry name" value="PIN_VapC4-5_FitB-like"/>
    <property type="match status" value="1"/>
</dbReference>
<keyword evidence="6 8" id="KW-0460">Magnesium</keyword>
<dbReference type="GO" id="GO:0090729">
    <property type="term" value="F:toxin activity"/>
    <property type="evidence" value="ECO:0007669"/>
    <property type="project" value="UniProtKB-KW"/>
</dbReference>
<dbReference type="GO" id="GO:0000287">
    <property type="term" value="F:magnesium ion binding"/>
    <property type="evidence" value="ECO:0007669"/>
    <property type="project" value="UniProtKB-UniRule"/>
</dbReference>
<comment type="similarity">
    <text evidence="7 8">Belongs to the PINc/VapC protein family.</text>
</comment>